<name>A0A562WFB5_9ACTN</name>
<proteinExistence type="inferred from homology"/>
<evidence type="ECO:0000313" key="3">
    <source>
        <dbReference type="EMBL" id="TWJ28825.1"/>
    </source>
</evidence>
<reference evidence="3 4" key="1">
    <citation type="submission" date="2019-07" db="EMBL/GenBank/DDBJ databases">
        <title>R&amp;d 2014.</title>
        <authorList>
            <person name="Klenk H.-P."/>
        </authorList>
    </citation>
    <scope>NUCLEOTIDE SEQUENCE [LARGE SCALE GENOMIC DNA]</scope>
    <source>
        <strain evidence="3 4">DSM 43912</strain>
    </source>
</reference>
<evidence type="ECO:0000259" key="2">
    <source>
        <dbReference type="Pfam" id="PF00501"/>
    </source>
</evidence>
<dbReference type="EMBL" id="VLLP01000001">
    <property type="protein sequence ID" value="TWJ28825.1"/>
    <property type="molecule type" value="Genomic_DNA"/>
</dbReference>
<dbReference type="InterPro" id="IPR000873">
    <property type="entry name" value="AMP-dep_synth/lig_dom"/>
</dbReference>
<dbReference type="Gene3D" id="3.30.300.30">
    <property type="match status" value="1"/>
</dbReference>
<evidence type="ECO:0000256" key="1">
    <source>
        <dbReference type="ARBA" id="ARBA00006432"/>
    </source>
</evidence>
<dbReference type="RefSeq" id="WP_145817368.1">
    <property type="nucleotide sequence ID" value="NZ_AP023438.1"/>
</dbReference>
<sequence length="547" mass="57578">MSRFVDTVVGTAARSSRGMVTGAPALPARRSWGQLHVAARRTAAALVEGGLSAGEAVAVLAGDPGQVAQVAQGIWLAGGSVTMLHQPTPRTDLTVWRDDTLRVLRMIDARLVVVGAPFEAMADVLRDQGIAHRMIADLDSDREFSVVPAAEDDTALLQLTSGSTAEPKAVRITHRNLYANLVDSVAHLECGESDTLVSWLPLFHDMGMVGCLLIPMFTGIELVSVTPAEFLSRPLVWAELMSRYNGTITAAPNFAYAILARQLARAEAGSLDLSRLKAACNGAEPIDPSTVEAFVAAGARFGLRPEAINCCYGAAESALVISLSALSDPMLLDTVDALELEKNRRAVPVRDGHATGVRRLPLLGVAFPSVAVRVVDESGAELGDREVGRLQLRGDSVTAGYLTEQGPLAALDDDGWLDIGDEGYLVDGQIVVCGREKDVIIMGGRNIYPTDIERAAASVDGVRDGNVAAVRLMAGDGVARESFAVLVESRRAGDGAAEQALRDAVANRVVADVDARPASVVVLPPGSLPKTPSGKLRRAAARALIPG</sequence>
<dbReference type="Proteomes" id="UP000319728">
    <property type="component" value="Unassembled WGS sequence"/>
</dbReference>
<dbReference type="GO" id="GO:0005886">
    <property type="term" value="C:plasma membrane"/>
    <property type="evidence" value="ECO:0007669"/>
    <property type="project" value="TreeGrafter"/>
</dbReference>
<dbReference type="GO" id="GO:0006633">
    <property type="term" value="P:fatty acid biosynthetic process"/>
    <property type="evidence" value="ECO:0007669"/>
    <property type="project" value="TreeGrafter"/>
</dbReference>
<comment type="similarity">
    <text evidence="1">Belongs to the ATP-dependent AMP-binding enzyme family.</text>
</comment>
<dbReference type="Pfam" id="PF00501">
    <property type="entry name" value="AMP-binding"/>
    <property type="match status" value="1"/>
</dbReference>
<dbReference type="PANTHER" id="PTHR22754:SF32">
    <property type="entry name" value="DISCO-INTERACTING PROTEIN 2"/>
    <property type="match status" value="1"/>
</dbReference>
<dbReference type="GO" id="GO:0070566">
    <property type="term" value="F:adenylyltransferase activity"/>
    <property type="evidence" value="ECO:0007669"/>
    <property type="project" value="TreeGrafter"/>
</dbReference>
<evidence type="ECO:0000313" key="4">
    <source>
        <dbReference type="Proteomes" id="UP000319728"/>
    </source>
</evidence>
<keyword evidence="4" id="KW-1185">Reference proteome</keyword>
<dbReference type="OrthoDB" id="3671040at2"/>
<dbReference type="InterPro" id="IPR042099">
    <property type="entry name" value="ANL_N_sf"/>
</dbReference>
<organism evidence="3 4">
    <name type="scientific">Micromonospora sagamiensis</name>
    <dbReference type="NCBI Taxonomy" id="47875"/>
    <lineage>
        <taxon>Bacteria</taxon>
        <taxon>Bacillati</taxon>
        <taxon>Actinomycetota</taxon>
        <taxon>Actinomycetes</taxon>
        <taxon>Micromonosporales</taxon>
        <taxon>Micromonosporaceae</taxon>
        <taxon>Micromonospora</taxon>
    </lineage>
</organism>
<dbReference type="NCBIfam" id="NF005850">
    <property type="entry name" value="PRK07768.1"/>
    <property type="match status" value="1"/>
</dbReference>
<dbReference type="InterPro" id="IPR045851">
    <property type="entry name" value="AMP-bd_C_sf"/>
</dbReference>
<gene>
    <name evidence="3" type="ORF">JD81_02331</name>
</gene>
<dbReference type="SUPFAM" id="SSF56801">
    <property type="entry name" value="Acetyl-CoA synthetase-like"/>
    <property type="match status" value="1"/>
</dbReference>
<feature type="domain" description="AMP-dependent synthetase/ligase" evidence="2">
    <location>
        <begin position="29"/>
        <end position="402"/>
    </location>
</feature>
<protein>
    <submittedName>
        <fullName evidence="3">Fatty-acyl-CoA synthase</fullName>
    </submittedName>
</protein>
<accession>A0A562WFB5</accession>
<dbReference type="AlphaFoldDB" id="A0A562WFB5"/>
<dbReference type="PANTHER" id="PTHR22754">
    <property type="entry name" value="DISCO-INTERACTING PROTEIN 2 DIP2 -RELATED"/>
    <property type="match status" value="1"/>
</dbReference>
<comment type="caution">
    <text evidence="3">The sequence shown here is derived from an EMBL/GenBank/DDBJ whole genome shotgun (WGS) entry which is preliminary data.</text>
</comment>
<dbReference type="Gene3D" id="3.40.50.12780">
    <property type="entry name" value="N-terminal domain of ligase-like"/>
    <property type="match status" value="1"/>
</dbReference>